<organism evidence="4 5">
    <name type="scientific">Pseudoalteromonas luteoviolacea S4054</name>
    <dbReference type="NCBI Taxonomy" id="1129367"/>
    <lineage>
        <taxon>Bacteria</taxon>
        <taxon>Pseudomonadati</taxon>
        <taxon>Pseudomonadota</taxon>
        <taxon>Gammaproteobacteria</taxon>
        <taxon>Alteromonadales</taxon>
        <taxon>Pseudoalteromonadaceae</taxon>
        <taxon>Pseudoalteromonas</taxon>
    </lineage>
</organism>
<dbReference type="InterPro" id="IPR020845">
    <property type="entry name" value="AMP-binding_CS"/>
</dbReference>
<dbReference type="Gene3D" id="1.10.1200.10">
    <property type="entry name" value="ACP-like"/>
    <property type="match status" value="2"/>
</dbReference>
<dbReference type="PANTHER" id="PTHR45527:SF1">
    <property type="entry name" value="FATTY ACID SYNTHASE"/>
    <property type="match status" value="1"/>
</dbReference>
<dbReference type="Gene3D" id="2.30.38.10">
    <property type="entry name" value="Luciferase, Domain 3"/>
    <property type="match status" value="1"/>
</dbReference>
<dbReference type="CDD" id="cd19531">
    <property type="entry name" value="LCL_NRPS-like"/>
    <property type="match status" value="1"/>
</dbReference>
<feature type="domain" description="Carrier" evidence="3">
    <location>
        <begin position="1190"/>
        <end position="1267"/>
    </location>
</feature>
<dbReference type="InterPro" id="IPR009081">
    <property type="entry name" value="PP-bd_ACP"/>
</dbReference>
<dbReference type="FunFam" id="3.30.300.30:FF:000010">
    <property type="entry name" value="Enterobactin synthetase component F"/>
    <property type="match status" value="1"/>
</dbReference>
<dbReference type="GO" id="GO:0003824">
    <property type="term" value="F:catalytic activity"/>
    <property type="evidence" value="ECO:0007669"/>
    <property type="project" value="InterPro"/>
</dbReference>
<dbReference type="Gene3D" id="3.30.559.10">
    <property type="entry name" value="Chloramphenicol acetyltransferase-like domain"/>
    <property type="match status" value="1"/>
</dbReference>
<proteinExistence type="predicted"/>
<gene>
    <name evidence="4" type="ORF">N479_22190</name>
</gene>
<dbReference type="InterPro" id="IPR001242">
    <property type="entry name" value="Condensation_dom"/>
</dbReference>
<dbReference type="PROSITE" id="PS00455">
    <property type="entry name" value="AMP_BINDING"/>
    <property type="match status" value="1"/>
</dbReference>
<dbReference type="InterPro" id="IPR000873">
    <property type="entry name" value="AMP-dep_synth/lig_dom"/>
</dbReference>
<dbReference type="SUPFAM" id="SSF52777">
    <property type="entry name" value="CoA-dependent acyltransferases"/>
    <property type="match status" value="2"/>
</dbReference>
<dbReference type="RefSeq" id="WP_046357963.1">
    <property type="nucleotide sequence ID" value="NZ_AUXW01000185.1"/>
</dbReference>
<dbReference type="InterPro" id="IPR036736">
    <property type="entry name" value="ACP-like_sf"/>
</dbReference>
<dbReference type="InterPro" id="IPR045851">
    <property type="entry name" value="AMP-bd_C_sf"/>
</dbReference>
<dbReference type="CDD" id="cd05930">
    <property type="entry name" value="A_NRPS"/>
    <property type="match status" value="1"/>
</dbReference>
<evidence type="ECO:0000256" key="1">
    <source>
        <dbReference type="ARBA" id="ARBA00022450"/>
    </source>
</evidence>
<dbReference type="SUPFAM" id="SSF56801">
    <property type="entry name" value="Acetyl-CoA synthetase-like"/>
    <property type="match status" value="2"/>
</dbReference>
<dbReference type="InterPro" id="IPR020806">
    <property type="entry name" value="PKS_PP-bd"/>
</dbReference>
<dbReference type="Gene3D" id="3.40.50.980">
    <property type="match status" value="2"/>
</dbReference>
<evidence type="ECO:0000313" key="5">
    <source>
        <dbReference type="Proteomes" id="UP000033434"/>
    </source>
</evidence>
<dbReference type="Proteomes" id="UP000033434">
    <property type="component" value="Unassembled WGS sequence"/>
</dbReference>
<dbReference type="FunFam" id="3.40.50.980:FF:000001">
    <property type="entry name" value="Non-ribosomal peptide synthetase"/>
    <property type="match status" value="1"/>
</dbReference>
<dbReference type="Pfam" id="PF00501">
    <property type="entry name" value="AMP-binding"/>
    <property type="match status" value="1"/>
</dbReference>
<dbReference type="PANTHER" id="PTHR45527">
    <property type="entry name" value="NONRIBOSOMAL PEPTIDE SYNTHETASE"/>
    <property type="match status" value="1"/>
</dbReference>
<dbReference type="Gene3D" id="3.30.300.30">
    <property type="match status" value="2"/>
</dbReference>
<dbReference type="FunFam" id="3.30.300.30:FF:000015">
    <property type="entry name" value="Nonribosomal peptide synthase SidD"/>
    <property type="match status" value="1"/>
</dbReference>
<dbReference type="GO" id="GO:0031177">
    <property type="term" value="F:phosphopantetheine binding"/>
    <property type="evidence" value="ECO:0007669"/>
    <property type="project" value="InterPro"/>
</dbReference>
<protein>
    <recommendedName>
        <fullName evidence="3">Carrier domain-containing protein</fullName>
    </recommendedName>
</protein>
<dbReference type="InterPro" id="IPR010071">
    <property type="entry name" value="AA_adenyl_dom"/>
</dbReference>
<keyword evidence="1" id="KW-0596">Phosphopantetheine</keyword>
<dbReference type="NCBIfam" id="TIGR01733">
    <property type="entry name" value="AA-adenyl-dom"/>
    <property type="match status" value="1"/>
</dbReference>
<dbReference type="InterPro" id="IPR025110">
    <property type="entry name" value="AMP-bd_C"/>
</dbReference>
<dbReference type="GO" id="GO:0044550">
    <property type="term" value="P:secondary metabolite biosynthetic process"/>
    <property type="evidence" value="ECO:0007669"/>
    <property type="project" value="TreeGrafter"/>
</dbReference>
<accession>A0A0F6A5T1</accession>
<name>A0A0F6A5T1_9GAMM</name>
<evidence type="ECO:0000313" key="4">
    <source>
        <dbReference type="EMBL" id="KKE81562.1"/>
    </source>
</evidence>
<feature type="non-terminal residue" evidence="4">
    <location>
        <position position="1"/>
    </location>
</feature>
<dbReference type="Pfam" id="PF13193">
    <property type="entry name" value="AMP-binding_C"/>
    <property type="match status" value="2"/>
</dbReference>
<sequence length="1288" mass="144603">DDQVKIRGFRVELGEIETQLSSQTGVDSALVVAKEIAGSQQLVGYIKPDTNEVISDGELTQHVVTSLQAVLPNYMVPSSLIVVADWPLTPNGKIDKKALPSPDAKALQGEYVAPTGKVETGLTLVLSELLDLAQERISVSSNFFSLGGHSLLAVRFIALIEGEFNKKLSIQDIFESDSLTHLAKQIELAPEVEQKDYIRRLDRQSGEHLLSSYAQQRIWFIDQLQGGSPEYNMPIALAVEGDFDIGAAERAMSQVIERHEALRTTFDVVEDETIQLIKQTFRFNLTHHDVSTLDAQHKHSEVEKLISEDRLTAFDLRQDLMVRAAYIKVDAGKGVLSFNMHHIASDGWSIGLLINEFVTNYKRIIEGQSEHIEPLAIQYADYAHWQRNWLQGEVLEQQLSYWQKQLEDLPAVHSIPLDYTRKELTTRRGALVKTQIDQSSVKKLKALAGEHNMTLFMMLHSAIALMMSRHSNSTDIVIGTPVANRMQSEVENIIGFFANTLVLRTNTEHDNLSDYFSHVKSVHKEAQAHQDVPFEKLVEHCNVVRSTQHTPLFQVLFSMNTTEQGVLELPRVKFSPVDNESYVAKFDLDISAQEVDTGVELSLIYDTTIFTQAHVEQFGDHLNRLLMYMAQGQHHSLSQLPMLSENEVYLLTEQLNSTAYENPPEQLIHELFELQAKRSPDSVALSFEGKRMTYGELNSAANQLAHYLRAQGVVENTAVGLYIERGFEMIIGILGILKSGGAYVPLEPSFPESRLQYMLDELQLGYVVDGLNQSQQFALPDGCQVINLSNEFVHTQLAEFSKEAPDLGSQSAESLAYILYTSGSTGKPKGIKQTHRTISNLIYSTEQNEGVNARLRTLQFTPYTFDVSIQELATCWYTGSCLVVISGQTKNNLNELPELLLSEKIERLFIPPAVLQFIAEQVDETQVQLPDLKEVFSAGEELIVTPVINQFLQSHAQCRLWNCYGPTETHVVTSMEITHDLGVHSASIGKPVNNTKLYIVDKRGNLAPYGSIGELYVSGDGLAKGYFDPNLNEGRFINNQFVSIDDEVLYKTGDLVRYLPDGNIEFVGRADEQVSINGFRVELAEIEKKLSDSEKVKSSVVLYRKCQFGIKRLMAYLILKEQYQQDEGCTLQHDTLGKELEEYLSKILPSYMVPSSYMVLEQLPLTANGKIDKKKLPLPDLGQASTDIVTPSNEIEEQLVEMMSELLQVAAEKISVNYSFFELGLSSLRLFSCVNYINKKFALTLTVADLYKNNTVQLLARKINELNLLTQVSAIEQDEMSFIEDGEI</sequence>
<dbReference type="InterPro" id="IPR023213">
    <property type="entry name" value="CAT-like_dom_sf"/>
</dbReference>
<comment type="caution">
    <text evidence="4">The sequence shown here is derived from an EMBL/GenBank/DDBJ whole genome shotgun (WGS) entry which is preliminary data.</text>
</comment>
<dbReference type="Pfam" id="PF00668">
    <property type="entry name" value="Condensation"/>
    <property type="match status" value="1"/>
</dbReference>
<reference evidence="4 5" key="1">
    <citation type="journal article" date="2015" name="BMC Genomics">
        <title>Genome mining reveals unlocked bioactive potential of marine Gram-negative bacteria.</title>
        <authorList>
            <person name="Machado H."/>
            <person name="Sonnenschein E.C."/>
            <person name="Melchiorsen J."/>
            <person name="Gram L."/>
        </authorList>
    </citation>
    <scope>NUCLEOTIDE SEQUENCE [LARGE SCALE GENOMIC DNA]</scope>
    <source>
        <strain evidence="4 5">S4054</strain>
    </source>
</reference>
<keyword evidence="2" id="KW-0597">Phosphoprotein</keyword>
<dbReference type="SUPFAM" id="SSF47336">
    <property type="entry name" value="ACP-like"/>
    <property type="match status" value="2"/>
</dbReference>
<evidence type="ECO:0000256" key="2">
    <source>
        <dbReference type="ARBA" id="ARBA00022553"/>
    </source>
</evidence>
<evidence type="ECO:0000259" key="3">
    <source>
        <dbReference type="PROSITE" id="PS50075"/>
    </source>
</evidence>
<dbReference type="SMART" id="SM00823">
    <property type="entry name" value="PKS_PP"/>
    <property type="match status" value="2"/>
</dbReference>
<dbReference type="GO" id="GO:0043041">
    <property type="term" value="P:amino acid activation for nonribosomal peptide biosynthetic process"/>
    <property type="evidence" value="ECO:0007669"/>
    <property type="project" value="TreeGrafter"/>
</dbReference>
<dbReference type="PATRIC" id="fig|1129367.4.peg.4613"/>
<dbReference type="GO" id="GO:0005737">
    <property type="term" value="C:cytoplasm"/>
    <property type="evidence" value="ECO:0007669"/>
    <property type="project" value="TreeGrafter"/>
</dbReference>
<feature type="domain" description="Carrier" evidence="3">
    <location>
        <begin position="116"/>
        <end position="190"/>
    </location>
</feature>
<dbReference type="Gene3D" id="3.30.559.30">
    <property type="entry name" value="Nonribosomal peptide synthetase, condensation domain"/>
    <property type="match status" value="1"/>
</dbReference>
<dbReference type="PROSITE" id="PS50075">
    <property type="entry name" value="CARRIER"/>
    <property type="match status" value="2"/>
</dbReference>
<dbReference type="Pfam" id="PF00550">
    <property type="entry name" value="PP-binding"/>
    <property type="match status" value="2"/>
</dbReference>
<dbReference type="EMBL" id="AUXW01000185">
    <property type="protein sequence ID" value="KKE81562.1"/>
    <property type="molecule type" value="Genomic_DNA"/>
</dbReference>